<comment type="pathway">
    <text evidence="7">Cofactor biosynthesis; adenosylcobalamin biosynthesis; cob(II)yrinate a,c-diamide from sirohydrochlorin (anaerobic route): step 10/10.</text>
</comment>
<keyword evidence="7" id="KW-0169">Cobalamin biosynthesis</keyword>
<evidence type="ECO:0000256" key="6">
    <source>
        <dbReference type="ARBA" id="ARBA00022962"/>
    </source>
</evidence>
<dbReference type="Pfam" id="PF01656">
    <property type="entry name" value="CbiA"/>
    <property type="match status" value="1"/>
</dbReference>
<keyword evidence="4 7" id="KW-0067">ATP-binding</keyword>
<dbReference type="InterPro" id="IPR004484">
    <property type="entry name" value="CbiA/CobB_synth"/>
</dbReference>
<dbReference type="STRING" id="930129.SAMN05216352_101370"/>
<dbReference type="PANTHER" id="PTHR43873">
    <property type="entry name" value="COBYRINATE A,C-DIAMIDE SYNTHASE"/>
    <property type="match status" value="1"/>
</dbReference>
<evidence type="ECO:0000256" key="4">
    <source>
        <dbReference type="ARBA" id="ARBA00022840"/>
    </source>
</evidence>
<dbReference type="NCBIfam" id="TIGR00379">
    <property type="entry name" value="cobB"/>
    <property type="match status" value="1"/>
</dbReference>
<dbReference type="SUPFAM" id="SSF52317">
    <property type="entry name" value="Class I glutamine amidotransferase-like"/>
    <property type="match status" value="1"/>
</dbReference>
<feature type="active site" description="Nucleophile" evidence="7">
    <location>
        <position position="330"/>
    </location>
</feature>
<keyword evidence="3 7" id="KW-0547">Nucleotide-binding</keyword>
<comment type="similarity">
    <text evidence="7">Belongs to the CobB/CbiA family.</text>
</comment>
<evidence type="ECO:0000256" key="1">
    <source>
        <dbReference type="ARBA" id="ARBA00001946"/>
    </source>
</evidence>
<dbReference type="InterPro" id="IPR029062">
    <property type="entry name" value="Class_I_gatase-like"/>
</dbReference>
<dbReference type="RefSeq" id="WP_091580051.1">
    <property type="nucleotide sequence ID" value="NZ_FNDU01000001.1"/>
</dbReference>
<evidence type="ECO:0000256" key="3">
    <source>
        <dbReference type="ARBA" id="ARBA00022741"/>
    </source>
</evidence>
<dbReference type="GO" id="GO:0005524">
    <property type="term" value="F:ATP binding"/>
    <property type="evidence" value="ECO:0007669"/>
    <property type="project" value="UniProtKB-UniRule"/>
</dbReference>
<name>A0A1G8CLZ3_9BACI</name>
<dbReference type="PANTHER" id="PTHR43873:SF1">
    <property type="entry name" value="COBYRINATE A,C-DIAMIDE SYNTHASE"/>
    <property type="match status" value="1"/>
</dbReference>
<dbReference type="CDD" id="cd03130">
    <property type="entry name" value="GATase1_CobB"/>
    <property type="match status" value="1"/>
</dbReference>
<dbReference type="EMBL" id="FNDU01000001">
    <property type="protein sequence ID" value="SDH46426.1"/>
    <property type="molecule type" value="Genomic_DNA"/>
</dbReference>
<comment type="cofactor">
    <cofactor evidence="1 7">
        <name>Mg(2+)</name>
        <dbReference type="ChEBI" id="CHEBI:18420"/>
    </cofactor>
</comment>
<dbReference type="OrthoDB" id="9764035at2"/>
<evidence type="ECO:0000256" key="7">
    <source>
        <dbReference type="HAMAP-Rule" id="MF_00027"/>
    </source>
</evidence>
<accession>A0A1G8CLZ3</accession>
<evidence type="ECO:0000256" key="5">
    <source>
        <dbReference type="ARBA" id="ARBA00022842"/>
    </source>
</evidence>
<dbReference type="Proteomes" id="UP000199017">
    <property type="component" value="Unassembled WGS sequence"/>
</dbReference>
<dbReference type="HAMAP" id="MF_00027">
    <property type="entry name" value="CobB_CbiA"/>
    <property type="match status" value="1"/>
</dbReference>
<dbReference type="GO" id="GO:0042242">
    <property type="term" value="F:cobyrinic acid a,c-diamide synthase activity"/>
    <property type="evidence" value="ECO:0007669"/>
    <property type="project" value="UniProtKB-UniRule"/>
</dbReference>
<dbReference type="PROSITE" id="PS51274">
    <property type="entry name" value="GATASE_COBBQ"/>
    <property type="match status" value="1"/>
</dbReference>
<dbReference type="Gene3D" id="3.40.50.880">
    <property type="match status" value="1"/>
</dbReference>
<feature type="site" description="Increases nucleophilicity of active site Cys" evidence="7">
    <location>
        <position position="431"/>
    </location>
</feature>
<keyword evidence="2 7" id="KW-0436">Ligase</keyword>
<evidence type="ECO:0000259" key="9">
    <source>
        <dbReference type="Pfam" id="PF07685"/>
    </source>
</evidence>
<keyword evidence="11" id="KW-1185">Reference proteome</keyword>
<reference evidence="10 11" key="1">
    <citation type="submission" date="2016-10" db="EMBL/GenBank/DDBJ databases">
        <authorList>
            <person name="de Groot N.N."/>
        </authorList>
    </citation>
    <scope>NUCLEOTIDE SEQUENCE [LARGE SCALE GENOMIC DNA]</scope>
    <source>
        <strain evidence="11">P4B,CCM 7963,CECT 7998,DSM 25260,IBRC-M 10614,KCTC 13821</strain>
    </source>
</reference>
<dbReference type="Gene3D" id="3.40.50.300">
    <property type="entry name" value="P-loop containing nucleotide triphosphate hydrolases"/>
    <property type="match status" value="2"/>
</dbReference>
<dbReference type="NCBIfam" id="NF002204">
    <property type="entry name" value="PRK01077.1"/>
    <property type="match status" value="1"/>
</dbReference>
<keyword evidence="6 7" id="KW-0315">Glutamine amidotransferase</keyword>
<dbReference type="UniPathway" id="UPA00148">
    <property type="reaction ID" value="UER00231"/>
</dbReference>
<dbReference type="InterPro" id="IPR002586">
    <property type="entry name" value="CobQ/CobB/MinD/ParA_Nub-bd_dom"/>
</dbReference>
<comment type="function">
    <text evidence="7">Catalyzes the ATP-dependent amidation of the two carboxylate groups at positions a and c of cobyrinate, using either L-glutamine or ammonia as the nitrogen source.</text>
</comment>
<dbReference type="Pfam" id="PF07685">
    <property type="entry name" value="GATase_3"/>
    <property type="match status" value="1"/>
</dbReference>
<proteinExistence type="inferred from homology"/>
<gene>
    <name evidence="7" type="primary">cbiA</name>
    <name evidence="10" type="ORF">SAMN05216352_101370</name>
</gene>
<dbReference type="SUPFAM" id="SSF52540">
    <property type="entry name" value="P-loop containing nucleoside triphosphate hydrolases"/>
    <property type="match status" value="1"/>
</dbReference>
<comment type="domain">
    <text evidence="7">Comprises of two domains. The C-terminal domain contains the binding site for glutamine and catalyzes the hydrolysis of this substrate to glutamate and ammonia. The N-terminal domain is anticipated to bind ATP and cobyrinate and catalyzes the ultimate synthesis of the diamide product. The ammonia produced via the glutaminase domain is probably translocated to the adjacent domain via a molecular tunnel, where it reacts with an activated intermediate.</text>
</comment>
<dbReference type="AlphaFoldDB" id="A0A1G8CLZ3"/>
<evidence type="ECO:0000256" key="2">
    <source>
        <dbReference type="ARBA" id="ARBA00022598"/>
    </source>
</evidence>
<dbReference type="InterPro" id="IPR011698">
    <property type="entry name" value="GATase_3"/>
</dbReference>
<evidence type="ECO:0000259" key="8">
    <source>
        <dbReference type="Pfam" id="PF01656"/>
    </source>
</evidence>
<evidence type="ECO:0000313" key="10">
    <source>
        <dbReference type="EMBL" id="SDH46426.1"/>
    </source>
</evidence>
<comment type="miscellaneous">
    <text evidence="7">The a and c carboxylates of cobyrinate are activated for nucleophilic attack via formation of a phosphorylated intermediate by ATP. CbiA catalyzes first the amidation of the c-carboxylate, and then that of the a-carboxylate.</text>
</comment>
<dbReference type="EC" id="6.3.5.11" evidence="7"/>
<keyword evidence="5 7" id="KW-0460">Magnesium</keyword>
<comment type="catalytic activity">
    <reaction evidence="7">
        <text>cob(II)yrinate + 2 L-glutamine + 2 ATP + 2 H2O = cob(II)yrinate a,c diamide + 2 L-glutamate + 2 ADP + 2 phosphate + 2 H(+)</text>
        <dbReference type="Rhea" id="RHEA:26289"/>
        <dbReference type="ChEBI" id="CHEBI:15377"/>
        <dbReference type="ChEBI" id="CHEBI:15378"/>
        <dbReference type="ChEBI" id="CHEBI:29985"/>
        <dbReference type="ChEBI" id="CHEBI:30616"/>
        <dbReference type="ChEBI" id="CHEBI:43474"/>
        <dbReference type="ChEBI" id="CHEBI:58359"/>
        <dbReference type="ChEBI" id="CHEBI:58537"/>
        <dbReference type="ChEBI" id="CHEBI:58894"/>
        <dbReference type="ChEBI" id="CHEBI:456216"/>
        <dbReference type="EC" id="6.3.5.11"/>
    </reaction>
</comment>
<dbReference type="InterPro" id="IPR027417">
    <property type="entry name" value="P-loop_NTPase"/>
</dbReference>
<dbReference type="GO" id="GO:0009236">
    <property type="term" value="P:cobalamin biosynthetic process"/>
    <property type="evidence" value="ECO:0007669"/>
    <property type="project" value="UniProtKB-UniRule"/>
</dbReference>
<sequence length="459" mass="50151">MNPRIVIAGTGSGAGKTTISIGLMAALKKQGLRVQGFKCGPDYIDPSYHTAVTKRPSRNLDSWMLEEELMKSVFQQGSQEADISIIEGVMGMYDGKSPESDIGSTAEISKMLKAPIILVINIGAMARSAAAIVKGFQLLSPEVNIGGVIVNQAGSEGHAKLCQKAIEKECGIPVVGYLKKGDVPAIPERHLGLIPAIERGELDDFFEQLGETMKAQVDLKIIQEIAGQAPEWTVKPIKQEQADKKVNIAVAYDEAFNFYYPENLELLEENGAELLYFSPLAGELVPENSHALYIGGGFPEEFAKQLAEQEDVKHSIRKAIKSGLPVYAECGGYMYLTEELITTDGTSYQMLGLIPAVVTMKNKLAALGYREITALENTTILKAGDTAKGHEFHYSVSEEKDDWNDAYQVKALRKSGQEGFVKNNITAGYTHIHFGSNTSIANRFVEQAAEWKGVREKVK</sequence>
<organism evidence="10 11">
    <name type="scientific">Alteribacillus bidgolensis</name>
    <dbReference type="NCBI Taxonomy" id="930129"/>
    <lineage>
        <taxon>Bacteria</taxon>
        <taxon>Bacillati</taxon>
        <taxon>Bacillota</taxon>
        <taxon>Bacilli</taxon>
        <taxon>Bacillales</taxon>
        <taxon>Bacillaceae</taxon>
        <taxon>Alteribacillus</taxon>
    </lineage>
</organism>
<dbReference type="CDD" id="cd05388">
    <property type="entry name" value="CobB_N"/>
    <property type="match status" value="1"/>
</dbReference>
<feature type="domain" description="CobB/CobQ-like glutamine amidotransferase" evidence="9">
    <location>
        <begin position="247"/>
        <end position="437"/>
    </location>
</feature>
<evidence type="ECO:0000313" key="11">
    <source>
        <dbReference type="Proteomes" id="UP000199017"/>
    </source>
</evidence>
<feature type="domain" description="CobQ/CobB/MinD/ParA nucleotide binding" evidence="8">
    <location>
        <begin position="5"/>
        <end position="191"/>
    </location>
</feature>
<protein>
    <recommendedName>
        <fullName evidence="7">Cobyrinate a,c-diamide synthase</fullName>
        <ecNumber evidence="7">6.3.5.11</ecNumber>
    </recommendedName>
    <alternativeName>
        <fullName evidence="7">Cobyrinic acid a,c-diamide synthetase</fullName>
    </alternativeName>
</protein>